<dbReference type="InterPro" id="IPR014612">
    <property type="entry name" value="Pop7/Rpp20"/>
</dbReference>
<dbReference type="InterPro" id="IPR036882">
    <property type="entry name" value="Alba-like_dom_sf"/>
</dbReference>
<dbReference type="STRING" id="1109443.G4T6E5"/>
<dbReference type="Proteomes" id="UP000007148">
    <property type="component" value="Unassembled WGS sequence"/>
</dbReference>
<name>G4T6E5_SERID</name>
<reference evidence="5 6" key="1">
    <citation type="journal article" date="2011" name="PLoS Pathog.">
        <title>Endophytic Life Strategies Decoded by Genome and Transcriptome Analyses of the Mutualistic Root Symbiont Piriformospora indica.</title>
        <authorList>
            <person name="Zuccaro A."/>
            <person name="Lahrmann U."/>
            <person name="Guldener U."/>
            <person name="Langen G."/>
            <person name="Pfiffi S."/>
            <person name="Biedenkopf D."/>
            <person name="Wong P."/>
            <person name="Samans B."/>
            <person name="Grimm C."/>
            <person name="Basiewicz M."/>
            <person name="Murat C."/>
            <person name="Martin F."/>
            <person name="Kogel K.H."/>
        </authorList>
    </citation>
    <scope>NUCLEOTIDE SEQUENCE [LARGE SCALE GENOMIC DNA]</scope>
    <source>
        <strain evidence="5 6">DSM 11827</strain>
    </source>
</reference>
<dbReference type="Pfam" id="PF12328">
    <property type="entry name" value="Rpp20"/>
    <property type="match status" value="1"/>
</dbReference>
<dbReference type="InParanoid" id="G4T6E5"/>
<evidence type="ECO:0000256" key="3">
    <source>
        <dbReference type="ARBA" id="ARBA00023242"/>
    </source>
</evidence>
<evidence type="ECO:0000313" key="5">
    <source>
        <dbReference type="EMBL" id="CCA66912.1"/>
    </source>
</evidence>
<keyword evidence="3" id="KW-0539">Nucleus</keyword>
<dbReference type="GO" id="GO:0001682">
    <property type="term" value="P:tRNA 5'-leader removal"/>
    <property type="evidence" value="ECO:0007669"/>
    <property type="project" value="InterPro"/>
</dbReference>
<organism evidence="5 6">
    <name type="scientific">Serendipita indica (strain DSM 11827)</name>
    <name type="common">Root endophyte fungus</name>
    <name type="synonym">Piriformospora indica</name>
    <dbReference type="NCBI Taxonomy" id="1109443"/>
    <lineage>
        <taxon>Eukaryota</taxon>
        <taxon>Fungi</taxon>
        <taxon>Dikarya</taxon>
        <taxon>Basidiomycota</taxon>
        <taxon>Agaricomycotina</taxon>
        <taxon>Agaricomycetes</taxon>
        <taxon>Sebacinales</taxon>
        <taxon>Serendipitaceae</taxon>
        <taxon>Serendipita</taxon>
    </lineage>
</organism>
<keyword evidence="6" id="KW-1185">Reference proteome</keyword>
<dbReference type="SUPFAM" id="SSF82704">
    <property type="entry name" value="AlbA-like"/>
    <property type="match status" value="1"/>
</dbReference>
<dbReference type="PANTHER" id="PTHR15314:SF1">
    <property type="entry name" value="RIBONUCLEASE P PROTEIN SUBUNIT P20"/>
    <property type="match status" value="1"/>
</dbReference>
<gene>
    <name evidence="5" type="ORF">PIIN_00751</name>
</gene>
<dbReference type="OrthoDB" id="416729at2759"/>
<dbReference type="GO" id="GO:0005655">
    <property type="term" value="C:nucleolar ribonuclease P complex"/>
    <property type="evidence" value="ECO:0007669"/>
    <property type="project" value="InterPro"/>
</dbReference>
<protein>
    <submittedName>
        <fullName evidence="5">Uncharacterized protein</fullName>
    </submittedName>
</protein>
<evidence type="ECO:0000256" key="4">
    <source>
        <dbReference type="SAM" id="MobiDB-lite"/>
    </source>
</evidence>
<dbReference type="GO" id="GO:0003676">
    <property type="term" value="F:nucleic acid binding"/>
    <property type="evidence" value="ECO:0007669"/>
    <property type="project" value="InterPro"/>
</dbReference>
<dbReference type="eggNOG" id="ENOG502SGDR">
    <property type="taxonomic scope" value="Eukaryota"/>
</dbReference>
<dbReference type="Gene3D" id="3.30.110.20">
    <property type="entry name" value="Alba-like domain"/>
    <property type="match status" value="1"/>
</dbReference>
<comment type="subcellular location">
    <subcellularLocation>
        <location evidence="1">Nucleus</location>
        <location evidence="1">Nucleolus</location>
    </subcellularLocation>
</comment>
<evidence type="ECO:0000256" key="1">
    <source>
        <dbReference type="ARBA" id="ARBA00004604"/>
    </source>
</evidence>
<evidence type="ECO:0000256" key="2">
    <source>
        <dbReference type="ARBA" id="ARBA00022694"/>
    </source>
</evidence>
<accession>G4T6E5</accession>
<feature type="region of interest" description="Disordered" evidence="4">
    <location>
        <begin position="32"/>
        <end position="132"/>
    </location>
</feature>
<comment type="caution">
    <text evidence="5">The sequence shown here is derived from an EMBL/GenBank/DDBJ whole genome shotgun (WGS) entry which is preliminary data.</text>
</comment>
<keyword evidence="2" id="KW-0819">tRNA processing</keyword>
<dbReference type="PANTHER" id="PTHR15314">
    <property type="entry name" value="RIBONUCLEASE P PROTEIN SUBUNIT P20"/>
    <property type="match status" value="1"/>
</dbReference>
<proteinExistence type="predicted"/>
<evidence type="ECO:0000313" key="6">
    <source>
        <dbReference type="Proteomes" id="UP000007148"/>
    </source>
</evidence>
<dbReference type="AlphaFoldDB" id="G4T6E5"/>
<dbReference type="GO" id="GO:0000172">
    <property type="term" value="C:ribonuclease MRP complex"/>
    <property type="evidence" value="ECO:0007669"/>
    <property type="project" value="InterPro"/>
</dbReference>
<feature type="compositionally biased region" description="Basic and acidic residues" evidence="4">
    <location>
        <begin position="70"/>
        <end position="86"/>
    </location>
</feature>
<dbReference type="HOGENOM" id="CLU_077462_2_0_1"/>
<dbReference type="EMBL" id="CAFZ01000007">
    <property type="protein sequence ID" value="CCA66912.1"/>
    <property type="molecule type" value="Genomic_DNA"/>
</dbReference>
<sequence>MGDAPLTLKRKRGPDDSFELVTKRAHKLVSSEISMSTTQKIAKDVQNGAEGIEHDSNNEVQASDDTAPGSRKEPAKTRLNKNDKKPRQPAPLTVKAPRKPRPKIVKLAPRRPFPTVPTSSNATGPKSKRKEGNNMICVTRRTELGAYLRQCRDLFVKYDYKEIRLAAMGAAIPHAVMLATSLPTILPYDQSEIKTKITTGSVTVMDEVIPEDEDDEGGTQNRTKGSVDIVISIAPSADMVPSPSIMDEDSFSD</sequence>